<dbReference type="EMBL" id="CM032183">
    <property type="protein sequence ID" value="KAG7094628.1"/>
    <property type="molecule type" value="Genomic_DNA"/>
</dbReference>
<dbReference type="InterPro" id="IPR000571">
    <property type="entry name" value="Znf_CCCH"/>
</dbReference>
<dbReference type="PANTHER" id="PTHR22770:SF13">
    <property type="entry name" value="RING-TYPE DOMAIN-CONTAINING PROTEIN"/>
    <property type="match status" value="1"/>
</dbReference>
<dbReference type="GO" id="GO:0008270">
    <property type="term" value="F:zinc ion binding"/>
    <property type="evidence" value="ECO:0007669"/>
    <property type="project" value="UniProtKB-KW"/>
</dbReference>
<dbReference type="InterPro" id="IPR017907">
    <property type="entry name" value="Znf_RING_CS"/>
</dbReference>
<dbReference type="InterPro" id="IPR002867">
    <property type="entry name" value="IBR_dom"/>
</dbReference>
<keyword evidence="2" id="KW-0808">Transferase</keyword>
<dbReference type="InterPro" id="IPR018957">
    <property type="entry name" value="Znf_C3HC4_RING-type"/>
</dbReference>
<sequence>MPPQPPRVKLPPPQSPNPTPQLCPYFLKGRCWRGNKCRKRHSLPGSEPNYSPSNQHVDLAQVQDQTTDGTISPVSVATTSSDCSQAKTEPCVQWNLGVCYNGDDCEYRHDRETDTVLGANKKRSRRGVRGGARIANQKVAEEAEERNRRDVDEKRLREEAEKQRSEEEQRRLAELVEKNRREAQEQERIRLEAEEKARCRAKAREQGRRDAERRREVQRLREAEERRQREVAEAERRRVEEEERQMRLKEAEEERLRQEAEQRAQKLREEEEARREERDRVDQAKTVQHLVFGNTIVKFSSGINIERIVTGFDSCRVRVTDLPFSTKPNDVCGLLRGQDIDEDSFQLVNLRVWKGKKEANFIVEGEQGRTLVEDLDGLHFRGQTLSAEASASGSLQGMNSNNSSTLSISWVLPSARYVVHFKTATEALKKHALDGRNYNGRKIKVEPNRLRGQQNVDPCSLLVSRLPMGTAVGDVRELFEATTLRKLRSNEYNDEPVEQWLKTFIQNYMRGGFVEFESVQVNKFEGKCSVRVQFKSWEDAKRVHGQLVNVKFDVIGNSMFRLWLPDPYQITIPMEQYQAQKKQWDTFVKDTKDRKESVLNVRVLEDKVILRVGGDDLKAVGMLKVRVESLVAGEILRDMWHVWFDTAAGKKFLQSVNTDTGAYIRHDWRLRVLKVYGTSVAVSKAKEMMKEELERLSGLEHTETLKRQSIRFFVERGVAALKEAFGDDSVTLNITSTPVCITIRGGEEARHLLRKLIDESLYNVTTDFSATSESSCPVCLAEVSNSFKLGCGHEYCTACLRHFLTTDIRDFPVVCVGDEATCGKPISLPTIQKFLTESQFNTLLETAFSKHIEQNHLTYRYCNTPDCQQIYRCEDPSMADSAPITNRQCPSCLAVICMRCHGDAHDGMTCDERREHFEPPEHVVLNEAWAKRAGAKRCPSCDVWMEKIEGCNHMSCKCGAHVCWECMKAFAQKDIYEHMTVAHGGIYERREPGYGMAPVGDDESDDEDGDGYEPPETNRYMSQIERLQAGWRLQQERQQAEELRVRREAETLRQAYEDRLAREREQRERVVREAREREQARQRAEREAEALRQSRLVADYNERVRLFAEQENRERQRAAALQRERREEMQRATSRRLLEQQQERQRAEARQREKAKESRCVVM</sequence>
<dbReference type="Pfam" id="PF01485">
    <property type="entry name" value="IBR"/>
    <property type="match status" value="1"/>
</dbReference>
<evidence type="ECO:0000256" key="8">
    <source>
        <dbReference type="PROSITE-ProRule" id="PRU00723"/>
    </source>
</evidence>
<feature type="domain" description="RING-type" evidence="12">
    <location>
        <begin position="772"/>
        <end position="991"/>
    </location>
</feature>
<dbReference type="InterPro" id="IPR044066">
    <property type="entry name" value="TRIAD_supradom"/>
</dbReference>
<keyword evidence="5 8" id="KW-0863">Zinc-finger</keyword>
<feature type="domain" description="RING-type" evidence="10">
    <location>
        <begin position="776"/>
        <end position="815"/>
    </location>
</feature>
<dbReference type="OrthoDB" id="1431934at2759"/>
<organism evidence="13 14">
    <name type="scientific">Marasmius oreades</name>
    <name type="common">fairy-ring Marasmius</name>
    <dbReference type="NCBI Taxonomy" id="181124"/>
    <lineage>
        <taxon>Eukaryota</taxon>
        <taxon>Fungi</taxon>
        <taxon>Dikarya</taxon>
        <taxon>Basidiomycota</taxon>
        <taxon>Agaricomycotina</taxon>
        <taxon>Agaricomycetes</taxon>
        <taxon>Agaricomycetidae</taxon>
        <taxon>Agaricales</taxon>
        <taxon>Marasmiineae</taxon>
        <taxon>Marasmiaceae</taxon>
        <taxon>Marasmius</taxon>
    </lineage>
</organism>
<dbReference type="Proteomes" id="UP001049176">
    <property type="component" value="Chromosome 3"/>
</dbReference>
<evidence type="ECO:0000259" key="12">
    <source>
        <dbReference type="PROSITE" id="PS51873"/>
    </source>
</evidence>
<dbReference type="PANTHER" id="PTHR22770">
    <property type="entry name" value="UBIQUITIN CONJUGATING ENZYME 7 INTERACTING PROTEIN-RELATED"/>
    <property type="match status" value="1"/>
</dbReference>
<feature type="region of interest" description="Disordered" evidence="9">
    <location>
        <begin position="231"/>
        <end position="256"/>
    </location>
</feature>
<evidence type="ECO:0000256" key="2">
    <source>
        <dbReference type="ARBA" id="ARBA00022679"/>
    </source>
</evidence>
<dbReference type="InterPro" id="IPR013083">
    <property type="entry name" value="Znf_RING/FYVE/PHD"/>
</dbReference>
<accession>A0A9P7S3Q7</accession>
<evidence type="ECO:0000259" key="11">
    <source>
        <dbReference type="PROSITE" id="PS50103"/>
    </source>
</evidence>
<dbReference type="GO" id="GO:0000151">
    <property type="term" value="C:ubiquitin ligase complex"/>
    <property type="evidence" value="ECO:0007669"/>
    <property type="project" value="TreeGrafter"/>
</dbReference>
<feature type="domain" description="C3H1-type" evidence="11">
    <location>
        <begin position="17"/>
        <end position="44"/>
    </location>
</feature>
<dbReference type="Gene3D" id="3.30.1370.210">
    <property type="match status" value="1"/>
</dbReference>
<comment type="caution">
    <text evidence="13">The sequence shown here is derived from an EMBL/GenBank/DDBJ whole genome shotgun (WGS) entry which is preliminary data.</text>
</comment>
<dbReference type="CDD" id="cd20335">
    <property type="entry name" value="BRcat_RBR"/>
    <property type="match status" value="1"/>
</dbReference>
<feature type="zinc finger region" description="C3H1-type" evidence="8">
    <location>
        <begin position="17"/>
        <end position="44"/>
    </location>
</feature>
<feature type="region of interest" description="Disordered" evidence="9">
    <location>
        <begin position="1116"/>
        <end position="1163"/>
    </location>
</feature>
<dbReference type="Pfam" id="PF00097">
    <property type="entry name" value="zf-C3HC4"/>
    <property type="match status" value="1"/>
</dbReference>
<evidence type="ECO:0000256" key="9">
    <source>
        <dbReference type="SAM" id="MobiDB-lite"/>
    </source>
</evidence>
<evidence type="ECO:0000313" key="14">
    <source>
        <dbReference type="Proteomes" id="UP001049176"/>
    </source>
</evidence>
<dbReference type="InterPro" id="IPR051628">
    <property type="entry name" value="LUBAC_E3_Ligases"/>
</dbReference>
<dbReference type="PROSITE" id="PS50103">
    <property type="entry name" value="ZF_C3H1"/>
    <property type="match status" value="2"/>
</dbReference>
<evidence type="ECO:0000256" key="1">
    <source>
        <dbReference type="ARBA" id="ARBA00004906"/>
    </source>
</evidence>
<dbReference type="PROSITE" id="PS50089">
    <property type="entry name" value="ZF_RING_2"/>
    <property type="match status" value="1"/>
</dbReference>
<reference evidence="13" key="1">
    <citation type="journal article" date="2021" name="Genome Biol. Evol.">
        <title>The assembled and annotated genome of the fairy-ring fungus Marasmius oreades.</title>
        <authorList>
            <person name="Hiltunen M."/>
            <person name="Ament-Velasquez S.L."/>
            <person name="Johannesson H."/>
        </authorList>
    </citation>
    <scope>NUCLEOTIDE SEQUENCE</scope>
    <source>
        <strain evidence="13">03SP1</strain>
    </source>
</reference>
<name>A0A9P7S3Q7_9AGAR</name>
<dbReference type="GO" id="GO:0043130">
    <property type="term" value="F:ubiquitin binding"/>
    <property type="evidence" value="ECO:0007669"/>
    <property type="project" value="TreeGrafter"/>
</dbReference>
<dbReference type="Pfam" id="PF26200">
    <property type="entry name" value="Rcat_RNF216"/>
    <property type="match status" value="1"/>
</dbReference>
<feature type="compositionally biased region" description="Basic and acidic residues" evidence="9">
    <location>
        <begin position="139"/>
        <end position="168"/>
    </location>
</feature>
<dbReference type="Gene3D" id="1.20.120.1750">
    <property type="match status" value="1"/>
</dbReference>
<gene>
    <name evidence="13" type="ORF">E1B28_005452</name>
</gene>
<dbReference type="GO" id="GO:0004842">
    <property type="term" value="F:ubiquitin-protein transferase activity"/>
    <property type="evidence" value="ECO:0007669"/>
    <property type="project" value="TreeGrafter"/>
</dbReference>
<feature type="compositionally biased region" description="Acidic residues" evidence="9">
    <location>
        <begin position="1000"/>
        <end position="1013"/>
    </location>
</feature>
<comment type="pathway">
    <text evidence="1">Protein modification; protein ubiquitination.</text>
</comment>
<feature type="domain" description="C3H1-type" evidence="11">
    <location>
        <begin position="85"/>
        <end position="112"/>
    </location>
</feature>
<feature type="region of interest" description="Disordered" evidence="9">
    <location>
        <begin position="138"/>
        <end position="168"/>
    </location>
</feature>
<keyword evidence="7 8" id="KW-0862">Zinc</keyword>
<dbReference type="GO" id="GO:0043161">
    <property type="term" value="P:proteasome-mediated ubiquitin-dependent protein catabolic process"/>
    <property type="evidence" value="ECO:0007669"/>
    <property type="project" value="TreeGrafter"/>
</dbReference>
<dbReference type="SMART" id="SM00356">
    <property type="entry name" value="ZnF_C3H1"/>
    <property type="match status" value="2"/>
</dbReference>
<dbReference type="SUPFAM" id="SSF57850">
    <property type="entry name" value="RING/U-box"/>
    <property type="match status" value="2"/>
</dbReference>
<dbReference type="RefSeq" id="XP_043011098.1">
    <property type="nucleotide sequence ID" value="XM_043150014.1"/>
</dbReference>
<dbReference type="CDD" id="cd06503">
    <property type="entry name" value="ATP-synt_Fo_b"/>
    <property type="match status" value="1"/>
</dbReference>
<evidence type="ECO:0000256" key="5">
    <source>
        <dbReference type="ARBA" id="ARBA00022771"/>
    </source>
</evidence>
<feature type="region of interest" description="Disordered" evidence="9">
    <location>
        <begin position="1"/>
        <end position="20"/>
    </location>
</feature>
<evidence type="ECO:0000256" key="4">
    <source>
        <dbReference type="ARBA" id="ARBA00022737"/>
    </source>
</evidence>
<protein>
    <submittedName>
        <fullName evidence="13">Uncharacterized protein</fullName>
    </submittedName>
</protein>
<feature type="region of interest" description="Disordered" evidence="9">
    <location>
        <begin position="1063"/>
        <end position="1082"/>
    </location>
</feature>
<feature type="region of interest" description="Disordered" evidence="9">
    <location>
        <begin position="990"/>
        <end position="1016"/>
    </location>
</feature>
<dbReference type="InterPro" id="IPR001841">
    <property type="entry name" value="Znf_RING"/>
</dbReference>
<feature type="zinc finger region" description="C3H1-type" evidence="8">
    <location>
        <begin position="85"/>
        <end position="112"/>
    </location>
</feature>
<keyword evidence="3 8" id="KW-0479">Metal-binding</keyword>
<proteinExistence type="predicted"/>
<dbReference type="AlphaFoldDB" id="A0A9P7S3Q7"/>
<keyword evidence="14" id="KW-1185">Reference proteome</keyword>
<dbReference type="PROSITE" id="PS00518">
    <property type="entry name" value="ZF_RING_1"/>
    <property type="match status" value="1"/>
</dbReference>
<evidence type="ECO:0000259" key="10">
    <source>
        <dbReference type="PROSITE" id="PS50089"/>
    </source>
</evidence>
<dbReference type="Gene3D" id="3.30.40.10">
    <property type="entry name" value="Zinc/RING finger domain, C3HC4 (zinc finger)"/>
    <property type="match status" value="1"/>
</dbReference>
<dbReference type="KEGG" id="more:E1B28_005452"/>
<evidence type="ECO:0000256" key="3">
    <source>
        <dbReference type="ARBA" id="ARBA00022723"/>
    </source>
</evidence>
<dbReference type="PROSITE" id="PS51873">
    <property type="entry name" value="TRIAD"/>
    <property type="match status" value="1"/>
</dbReference>
<dbReference type="GO" id="GO:0097039">
    <property type="term" value="P:protein linear polyubiquitination"/>
    <property type="evidence" value="ECO:0007669"/>
    <property type="project" value="TreeGrafter"/>
</dbReference>
<keyword evidence="4" id="KW-0677">Repeat</keyword>
<keyword evidence="6" id="KW-0833">Ubl conjugation pathway</keyword>
<evidence type="ECO:0000256" key="7">
    <source>
        <dbReference type="ARBA" id="ARBA00022833"/>
    </source>
</evidence>
<dbReference type="GeneID" id="66074528"/>
<evidence type="ECO:0000256" key="6">
    <source>
        <dbReference type="ARBA" id="ARBA00022786"/>
    </source>
</evidence>
<evidence type="ECO:0000313" key="13">
    <source>
        <dbReference type="EMBL" id="KAG7094628.1"/>
    </source>
</evidence>